<sequence length="136" mass="15337">MLRTASPRLLRHPSTTVKCVAVRPITFAKGDIHKPGFPTGTVAWDKTGRRPGSLASPSRLTSRQRSSWGENTITTVAAGTLLAGTWYVWEAGRNYIVGPEVDKYEPHGLGTHREGTINRDYVNYDHWVEDHRRKRK</sequence>
<organism evidence="2 3">
    <name type="scientific">Parathielavia hyrcaniae</name>
    <dbReference type="NCBI Taxonomy" id="113614"/>
    <lineage>
        <taxon>Eukaryota</taxon>
        <taxon>Fungi</taxon>
        <taxon>Dikarya</taxon>
        <taxon>Ascomycota</taxon>
        <taxon>Pezizomycotina</taxon>
        <taxon>Sordariomycetes</taxon>
        <taxon>Sordariomycetidae</taxon>
        <taxon>Sordariales</taxon>
        <taxon>Chaetomiaceae</taxon>
        <taxon>Parathielavia</taxon>
    </lineage>
</organism>
<feature type="region of interest" description="Disordered" evidence="1">
    <location>
        <begin position="38"/>
        <end position="66"/>
    </location>
</feature>
<reference evidence="2" key="2">
    <citation type="submission" date="2023-05" db="EMBL/GenBank/DDBJ databases">
        <authorList>
            <consortium name="Lawrence Berkeley National Laboratory"/>
            <person name="Steindorff A."/>
            <person name="Hensen N."/>
            <person name="Bonometti L."/>
            <person name="Westerberg I."/>
            <person name="Brannstrom I.O."/>
            <person name="Guillou S."/>
            <person name="Cros-Aarteil S."/>
            <person name="Calhoun S."/>
            <person name="Haridas S."/>
            <person name="Kuo A."/>
            <person name="Mondo S."/>
            <person name="Pangilinan J."/>
            <person name="Riley R."/>
            <person name="Labutti K."/>
            <person name="Andreopoulos B."/>
            <person name="Lipzen A."/>
            <person name="Chen C."/>
            <person name="Yanf M."/>
            <person name="Daum C."/>
            <person name="Ng V."/>
            <person name="Clum A."/>
            <person name="Ohm R."/>
            <person name="Martin F."/>
            <person name="Silar P."/>
            <person name="Natvig D."/>
            <person name="Lalanne C."/>
            <person name="Gautier V."/>
            <person name="Ament-Velasquez S.L."/>
            <person name="Kruys A."/>
            <person name="Hutchinson M.I."/>
            <person name="Powell A.J."/>
            <person name="Barry K."/>
            <person name="Miller A.N."/>
            <person name="Grigoriev I.V."/>
            <person name="Debuchy R."/>
            <person name="Gladieux P."/>
            <person name="Thoren M.H."/>
            <person name="Johannesson H."/>
        </authorList>
    </citation>
    <scope>NUCLEOTIDE SEQUENCE</scope>
    <source>
        <strain evidence="2">CBS 757.83</strain>
    </source>
</reference>
<keyword evidence="3" id="KW-1185">Reference proteome</keyword>
<gene>
    <name evidence="2" type="ORF">N658DRAFT_458712</name>
</gene>
<evidence type="ECO:0000256" key="1">
    <source>
        <dbReference type="SAM" id="MobiDB-lite"/>
    </source>
</evidence>
<proteinExistence type="predicted"/>
<dbReference type="Proteomes" id="UP001305647">
    <property type="component" value="Unassembled WGS sequence"/>
</dbReference>
<evidence type="ECO:0000313" key="2">
    <source>
        <dbReference type="EMBL" id="KAK4096452.1"/>
    </source>
</evidence>
<reference evidence="2" key="1">
    <citation type="journal article" date="2023" name="Mol. Phylogenet. Evol.">
        <title>Genome-scale phylogeny and comparative genomics of the fungal order Sordariales.</title>
        <authorList>
            <person name="Hensen N."/>
            <person name="Bonometti L."/>
            <person name="Westerberg I."/>
            <person name="Brannstrom I.O."/>
            <person name="Guillou S."/>
            <person name="Cros-Aarteil S."/>
            <person name="Calhoun S."/>
            <person name="Haridas S."/>
            <person name="Kuo A."/>
            <person name="Mondo S."/>
            <person name="Pangilinan J."/>
            <person name="Riley R."/>
            <person name="LaButti K."/>
            <person name="Andreopoulos B."/>
            <person name="Lipzen A."/>
            <person name="Chen C."/>
            <person name="Yan M."/>
            <person name="Daum C."/>
            <person name="Ng V."/>
            <person name="Clum A."/>
            <person name="Steindorff A."/>
            <person name="Ohm R.A."/>
            <person name="Martin F."/>
            <person name="Silar P."/>
            <person name="Natvig D.O."/>
            <person name="Lalanne C."/>
            <person name="Gautier V."/>
            <person name="Ament-Velasquez S.L."/>
            <person name="Kruys A."/>
            <person name="Hutchinson M.I."/>
            <person name="Powell A.J."/>
            <person name="Barry K."/>
            <person name="Miller A.N."/>
            <person name="Grigoriev I.V."/>
            <person name="Debuchy R."/>
            <person name="Gladieux P."/>
            <person name="Hiltunen Thoren M."/>
            <person name="Johannesson H."/>
        </authorList>
    </citation>
    <scope>NUCLEOTIDE SEQUENCE</scope>
    <source>
        <strain evidence="2">CBS 757.83</strain>
    </source>
</reference>
<dbReference type="EMBL" id="MU863714">
    <property type="protein sequence ID" value="KAK4096452.1"/>
    <property type="molecule type" value="Genomic_DNA"/>
</dbReference>
<evidence type="ECO:0000313" key="3">
    <source>
        <dbReference type="Proteomes" id="UP001305647"/>
    </source>
</evidence>
<dbReference type="AlphaFoldDB" id="A0AAN6PR87"/>
<protein>
    <submittedName>
        <fullName evidence="2">Uncharacterized protein</fullName>
    </submittedName>
</protein>
<comment type="caution">
    <text evidence="2">The sequence shown here is derived from an EMBL/GenBank/DDBJ whole genome shotgun (WGS) entry which is preliminary data.</text>
</comment>
<name>A0AAN6PR87_9PEZI</name>
<accession>A0AAN6PR87</accession>
<feature type="compositionally biased region" description="Polar residues" evidence="1">
    <location>
        <begin position="55"/>
        <end position="66"/>
    </location>
</feature>